<name>A0ABR1IRJ3_9AGAR</name>
<organism evidence="1 2">
    <name type="scientific">Marasmiellus scandens</name>
    <dbReference type="NCBI Taxonomy" id="2682957"/>
    <lineage>
        <taxon>Eukaryota</taxon>
        <taxon>Fungi</taxon>
        <taxon>Dikarya</taxon>
        <taxon>Basidiomycota</taxon>
        <taxon>Agaricomycotina</taxon>
        <taxon>Agaricomycetes</taxon>
        <taxon>Agaricomycetidae</taxon>
        <taxon>Agaricales</taxon>
        <taxon>Marasmiineae</taxon>
        <taxon>Omphalotaceae</taxon>
        <taxon>Marasmiellus</taxon>
    </lineage>
</organism>
<dbReference type="EMBL" id="JBANRG010000074">
    <property type="protein sequence ID" value="KAK7439158.1"/>
    <property type="molecule type" value="Genomic_DNA"/>
</dbReference>
<protein>
    <recommendedName>
        <fullName evidence="3">F-box domain-containing protein</fullName>
    </recommendedName>
</protein>
<dbReference type="Proteomes" id="UP001498398">
    <property type="component" value="Unassembled WGS sequence"/>
</dbReference>
<evidence type="ECO:0008006" key="3">
    <source>
        <dbReference type="Google" id="ProtNLM"/>
    </source>
</evidence>
<comment type="caution">
    <text evidence="1">The sequence shown here is derived from an EMBL/GenBank/DDBJ whole genome shotgun (WGS) entry which is preliminary data.</text>
</comment>
<evidence type="ECO:0000313" key="1">
    <source>
        <dbReference type="EMBL" id="KAK7439158.1"/>
    </source>
</evidence>
<reference evidence="1 2" key="1">
    <citation type="submission" date="2024-01" db="EMBL/GenBank/DDBJ databases">
        <title>A draft genome for the cacao thread blight pathogen Marasmiellus scandens.</title>
        <authorList>
            <person name="Baruah I.K."/>
            <person name="Leung J."/>
            <person name="Bukari Y."/>
            <person name="Amoako-Attah I."/>
            <person name="Meinhardt L.W."/>
            <person name="Bailey B.A."/>
            <person name="Cohen S.P."/>
        </authorList>
    </citation>
    <scope>NUCLEOTIDE SEQUENCE [LARGE SCALE GENOMIC DNA]</scope>
    <source>
        <strain evidence="1 2">GH-19</strain>
    </source>
</reference>
<proteinExistence type="predicted"/>
<accession>A0ABR1IRJ3</accession>
<dbReference type="InterPro" id="IPR032675">
    <property type="entry name" value="LRR_dom_sf"/>
</dbReference>
<gene>
    <name evidence="1" type="ORF">VKT23_017648</name>
</gene>
<keyword evidence="2" id="KW-1185">Reference proteome</keyword>
<evidence type="ECO:0000313" key="2">
    <source>
        <dbReference type="Proteomes" id="UP001498398"/>
    </source>
</evidence>
<sequence>MTPTQQQLVLRLLDARKASIQQIDSTIVLHECKMSTARTQKDSLSTELTILRSLAAPVRKLSTQLLKDVFRFVVYSGWSWEGGGLYQAAAVTHVCSSWRAVATMDERLWTDIYISNIWQSNMQDSCFHNMLLSVLPLARALPLDVTISGDSGEIHSQLRTFALLRHTVPRWRSLRLLDFDRQHWQTPALKTIQWSIRCLEIRDTKGNTASFDLDLISFRSQVSILHIDLAEQVNTSIWPVVHHLQVGNGSCENPLPITLPLCPIVQSMKLYIASAQEHYPALRFPSLKELAIAAVDISSVEAIRLFAEADLNKLESLSLESLSAKCSSCVYIEWNYPLKQLLRTSYCCITRLSLRNIHALTQCLLALLRALPHIADFEFSEQREDRQRNARNYCELFSEMTLYGFGDGFDTRDYILTKLTRFTLIIPYDFNGYDELLKMIGSRSPTTEYYQILSYKSLRHFRVYLHGGDEGRELLADLRSEVSDESVVLEKLESN</sequence>
<dbReference type="Gene3D" id="3.80.10.10">
    <property type="entry name" value="Ribonuclease Inhibitor"/>
    <property type="match status" value="1"/>
</dbReference>